<evidence type="ECO:0000256" key="2">
    <source>
        <dbReference type="SAM" id="MobiDB-lite"/>
    </source>
</evidence>
<evidence type="ECO:0000256" key="1">
    <source>
        <dbReference type="SAM" id="Coils"/>
    </source>
</evidence>
<sequence>MLQASDYAMPRPPAKATSVAKTKKNGIAMNQPVLARELLRSTSQALHEIQEKMEKMKEALNDLLYAREEMEAMLHREEEIINELSASIGGVPPPRGFPPSYGMVLGRVIRILTSGPPAQ</sequence>
<name>W2PE17_PHYN3</name>
<protein>
    <submittedName>
        <fullName evidence="3">Uncharacterized protein</fullName>
    </submittedName>
</protein>
<reference evidence="3 4" key="2">
    <citation type="submission" date="2013-11" db="EMBL/GenBank/DDBJ databases">
        <title>The Genome Sequence of Phytophthora parasitica INRA-310.</title>
        <authorList>
            <consortium name="The Broad Institute Genomics Platform"/>
            <person name="Russ C."/>
            <person name="Tyler B."/>
            <person name="Panabieres F."/>
            <person name="Shan W."/>
            <person name="Tripathy S."/>
            <person name="Grunwald N."/>
            <person name="Machado M."/>
            <person name="Johnson C.S."/>
            <person name="Arredondo F."/>
            <person name="Hong C."/>
            <person name="Coffey M."/>
            <person name="Young S.K."/>
            <person name="Zeng Q."/>
            <person name="Gargeya S."/>
            <person name="Fitzgerald M."/>
            <person name="Abouelleil A."/>
            <person name="Alvarado L."/>
            <person name="Chapman S.B."/>
            <person name="Gainer-Dewar J."/>
            <person name="Goldberg J."/>
            <person name="Griggs A."/>
            <person name="Gujja S."/>
            <person name="Hansen M."/>
            <person name="Howarth C."/>
            <person name="Imamovic A."/>
            <person name="Ireland A."/>
            <person name="Larimer J."/>
            <person name="McCowan C."/>
            <person name="Murphy C."/>
            <person name="Pearson M."/>
            <person name="Poon T.W."/>
            <person name="Priest M."/>
            <person name="Roberts A."/>
            <person name="Saif S."/>
            <person name="Shea T."/>
            <person name="Sykes S."/>
            <person name="Wortman J."/>
            <person name="Nusbaum C."/>
            <person name="Birren B."/>
        </authorList>
    </citation>
    <scope>NUCLEOTIDE SEQUENCE [LARGE SCALE GENOMIC DNA]</scope>
    <source>
        <strain evidence="3 4">INRA-310</strain>
    </source>
</reference>
<organism evidence="3 4">
    <name type="scientific">Phytophthora nicotianae (strain INRA-310)</name>
    <name type="common">Phytophthora parasitica</name>
    <dbReference type="NCBI Taxonomy" id="761204"/>
    <lineage>
        <taxon>Eukaryota</taxon>
        <taxon>Sar</taxon>
        <taxon>Stramenopiles</taxon>
        <taxon>Oomycota</taxon>
        <taxon>Peronosporomycetes</taxon>
        <taxon>Peronosporales</taxon>
        <taxon>Peronosporaceae</taxon>
        <taxon>Phytophthora</taxon>
    </lineage>
</organism>
<dbReference type="OrthoDB" id="120605at2759"/>
<dbReference type="RefSeq" id="XP_008916445.1">
    <property type="nucleotide sequence ID" value="XM_008918197.1"/>
</dbReference>
<dbReference type="GeneID" id="20188321"/>
<dbReference type="OMA" id="GIAMNQP"/>
<accession>W2PE17</accession>
<gene>
    <name evidence="3" type="ORF">PPTG_19578</name>
</gene>
<dbReference type="AlphaFoldDB" id="W2PE17"/>
<feature type="region of interest" description="Disordered" evidence="2">
    <location>
        <begin position="1"/>
        <end position="23"/>
    </location>
</feature>
<dbReference type="EMBL" id="KI669715">
    <property type="protein sequence ID" value="ETM98259.1"/>
    <property type="molecule type" value="Genomic_DNA"/>
</dbReference>
<dbReference type="Proteomes" id="UP000018817">
    <property type="component" value="Unassembled WGS sequence"/>
</dbReference>
<feature type="coiled-coil region" evidence="1">
    <location>
        <begin position="39"/>
        <end position="87"/>
    </location>
</feature>
<evidence type="ECO:0000313" key="3">
    <source>
        <dbReference type="EMBL" id="ETM98259.1"/>
    </source>
</evidence>
<proteinExistence type="predicted"/>
<keyword evidence="1" id="KW-0175">Coiled coil</keyword>
<dbReference type="VEuPathDB" id="FungiDB:PPTG_19578"/>
<evidence type="ECO:0000313" key="4">
    <source>
        <dbReference type="Proteomes" id="UP000018817"/>
    </source>
</evidence>
<reference evidence="4" key="1">
    <citation type="submission" date="2011-12" db="EMBL/GenBank/DDBJ databases">
        <authorList>
            <consortium name="The Broad Institute Genome Sequencing Platform"/>
            <person name="Russ C."/>
            <person name="Tyler B."/>
            <person name="Panabieres F."/>
            <person name="Shan W."/>
            <person name="Tripathy S."/>
            <person name="Grunwald N."/>
            <person name="Machado M."/>
            <person name="Young S.K."/>
            <person name="Zeng Q."/>
            <person name="Gargeya S."/>
            <person name="Fitzgerald M."/>
            <person name="Haas B."/>
            <person name="Abouelleil A."/>
            <person name="Alvarado L."/>
            <person name="Arachchi H.M."/>
            <person name="Berlin A."/>
            <person name="Chapman S.B."/>
            <person name="Gearin G."/>
            <person name="Goldberg J."/>
            <person name="Griggs A."/>
            <person name="Gujja S."/>
            <person name="Hansen M."/>
            <person name="Heiman D."/>
            <person name="Howarth C."/>
            <person name="Larimer J."/>
            <person name="Lui A."/>
            <person name="MacDonald P.J.P."/>
            <person name="McCowen C."/>
            <person name="Montmayeur A."/>
            <person name="Murphy C."/>
            <person name="Neiman D."/>
            <person name="Pearson M."/>
            <person name="Priest M."/>
            <person name="Roberts A."/>
            <person name="Saif S."/>
            <person name="Shea T."/>
            <person name="Sisk P."/>
            <person name="Stolte C."/>
            <person name="Sykes S."/>
            <person name="Wortman J."/>
            <person name="Nusbaum C."/>
            <person name="Birren B."/>
        </authorList>
    </citation>
    <scope>NUCLEOTIDE SEQUENCE [LARGE SCALE GENOMIC DNA]</scope>
    <source>
        <strain evidence="4">INRA-310</strain>
    </source>
</reference>